<protein>
    <submittedName>
        <fullName evidence="1">Uncharacterized protein</fullName>
    </submittedName>
</protein>
<name>A0A8S5S652_9CAUD</name>
<organism evidence="1">
    <name type="scientific">Podoviridae sp. ctsUe5</name>
    <dbReference type="NCBI Taxonomy" id="2827750"/>
    <lineage>
        <taxon>Viruses</taxon>
        <taxon>Duplodnaviria</taxon>
        <taxon>Heunggongvirae</taxon>
        <taxon>Uroviricota</taxon>
        <taxon>Caudoviricetes</taxon>
    </lineage>
</organism>
<reference evidence="1" key="1">
    <citation type="journal article" date="2021" name="Proc. Natl. Acad. Sci. U.S.A.">
        <title>A Catalog of Tens of Thousands of Viruses from Human Metagenomes Reveals Hidden Associations with Chronic Diseases.</title>
        <authorList>
            <person name="Tisza M.J."/>
            <person name="Buck C.B."/>
        </authorList>
    </citation>
    <scope>NUCLEOTIDE SEQUENCE</scope>
    <source>
        <strain evidence="1">CtsUe5</strain>
    </source>
</reference>
<sequence>MLNLYLLLVQLRRKLRHNLVHSTSQKREAGPA</sequence>
<proteinExistence type="predicted"/>
<dbReference type="EMBL" id="BK032536">
    <property type="protein sequence ID" value="DAF46398.1"/>
    <property type="molecule type" value="Genomic_DNA"/>
</dbReference>
<accession>A0A8S5S652</accession>
<evidence type="ECO:0000313" key="1">
    <source>
        <dbReference type="EMBL" id="DAF46398.1"/>
    </source>
</evidence>